<evidence type="ECO:0000313" key="5">
    <source>
        <dbReference type="Proteomes" id="UP000516380"/>
    </source>
</evidence>
<reference evidence="2 5" key="2">
    <citation type="submission" date="2020-07" db="EMBL/GenBank/DDBJ databases">
        <title>Mycobacterium kansasii (former subtype) with zoonotic potential isolated from diseased indoor pet cat, Japan.</title>
        <authorList>
            <person name="Fukano H."/>
            <person name="Terazono T."/>
            <person name="Hoshino Y."/>
        </authorList>
    </citation>
    <scope>NUCLEOTIDE SEQUENCE [LARGE SCALE GENOMIC DNA]</scope>
    <source>
        <strain evidence="2 5">Kuro-I</strain>
    </source>
</reference>
<protein>
    <submittedName>
        <fullName evidence="3">Uncharacterized protein</fullName>
    </submittedName>
</protein>
<organism evidence="3 4">
    <name type="scientific">Mycobacterium kansasii</name>
    <dbReference type="NCBI Taxonomy" id="1768"/>
    <lineage>
        <taxon>Bacteria</taxon>
        <taxon>Bacillati</taxon>
        <taxon>Actinomycetota</taxon>
        <taxon>Actinomycetes</taxon>
        <taxon>Mycobacteriales</taxon>
        <taxon>Mycobacteriaceae</taxon>
        <taxon>Mycobacterium</taxon>
    </lineage>
</organism>
<keyword evidence="5" id="KW-1185">Reference proteome</keyword>
<feature type="region of interest" description="Disordered" evidence="1">
    <location>
        <begin position="266"/>
        <end position="286"/>
    </location>
</feature>
<evidence type="ECO:0000313" key="3">
    <source>
        <dbReference type="EMBL" id="OOK84092.1"/>
    </source>
</evidence>
<evidence type="ECO:0000313" key="2">
    <source>
        <dbReference type="EMBL" id="BCI90511.1"/>
    </source>
</evidence>
<name>A0A1V3XYE3_MYCKA</name>
<sequence length="286" mass="31398">MKDLAAIATALQELTTRISRDVINMPGPGRTKQFMEELSQLRLHAVERGSTVLRFSKGPTDKLDVDLPEQAVADDRFWEIVRAMGEDRRPDWATDLIAESVGKLVNAIQAAAPTVILGAPSGPDVRIVSSAVHVETWTSTRVHRGGIMTATGRLEKVDLRSHEFRVRDDVDQTVDLKHVQSDTTAAQLVGQWVVARGEAVLHESGRLVVLDNASISRVDDPAAEHMDRSVTTLDEILASAPDQTSTAGSTLLMTNFRHFLRRRVRESGSGDGGRYRRLQPDVPTPG</sequence>
<evidence type="ECO:0000313" key="4">
    <source>
        <dbReference type="Proteomes" id="UP000188532"/>
    </source>
</evidence>
<dbReference type="EMBL" id="MVBN01000001">
    <property type="protein sequence ID" value="OOK84092.1"/>
    <property type="molecule type" value="Genomic_DNA"/>
</dbReference>
<dbReference type="EMBL" id="AP023343">
    <property type="protein sequence ID" value="BCI90511.1"/>
    <property type="molecule type" value="Genomic_DNA"/>
</dbReference>
<reference evidence="3 4" key="1">
    <citation type="submission" date="2017-02" db="EMBL/GenBank/DDBJ databases">
        <title>Complete genome sequences of Mycobacterium kansasii strains isolated from rhesus macaques.</title>
        <authorList>
            <person name="Panda A."/>
            <person name="Nagaraj S."/>
            <person name="Zhao X."/>
            <person name="Tettelin H."/>
            <person name="Detolla L.J."/>
        </authorList>
    </citation>
    <scope>NUCLEOTIDE SEQUENCE [LARGE SCALE GENOMIC DNA]</scope>
    <source>
        <strain evidence="3 4">11-3469</strain>
    </source>
</reference>
<dbReference type="Proteomes" id="UP000188532">
    <property type="component" value="Unassembled WGS sequence"/>
</dbReference>
<dbReference type="Proteomes" id="UP000516380">
    <property type="component" value="Chromosome"/>
</dbReference>
<evidence type="ECO:0000256" key="1">
    <source>
        <dbReference type="SAM" id="MobiDB-lite"/>
    </source>
</evidence>
<dbReference type="AlphaFoldDB" id="A0A1V3XYE3"/>
<accession>A0A1V3XYE3</accession>
<dbReference type="STRING" id="1768.B1T50_21895"/>
<gene>
    <name evidence="3" type="ORF">BZL29_0592</name>
    <name evidence="2" type="ORF">NIIDMKKI_57170</name>
</gene>
<proteinExistence type="predicted"/>